<gene>
    <name evidence="2" type="ORF">LTR24_002161</name>
</gene>
<dbReference type="Proteomes" id="UP001345013">
    <property type="component" value="Unassembled WGS sequence"/>
</dbReference>
<evidence type="ECO:0000259" key="1">
    <source>
        <dbReference type="Pfam" id="PF06985"/>
    </source>
</evidence>
<feature type="domain" description="Heterokaryon incompatibility" evidence="1">
    <location>
        <begin position="220"/>
        <end position="367"/>
    </location>
</feature>
<dbReference type="Pfam" id="PF06985">
    <property type="entry name" value="HET"/>
    <property type="match status" value="1"/>
</dbReference>
<evidence type="ECO:0000313" key="2">
    <source>
        <dbReference type="EMBL" id="KAK5097694.1"/>
    </source>
</evidence>
<accession>A0ABR0KIP8</accession>
<evidence type="ECO:0000313" key="3">
    <source>
        <dbReference type="Proteomes" id="UP001345013"/>
    </source>
</evidence>
<keyword evidence="3" id="KW-1185">Reference proteome</keyword>
<dbReference type="PANTHER" id="PTHR33112:SF1">
    <property type="entry name" value="HETEROKARYON INCOMPATIBILITY DOMAIN-CONTAINING PROTEIN"/>
    <property type="match status" value="1"/>
</dbReference>
<reference evidence="2 3" key="1">
    <citation type="submission" date="2023-08" db="EMBL/GenBank/DDBJ databases">
        <title>Black Yeasts Isolated from many extreme environments.</title>
        <authorList>
            <person name="Coleine C."/>
            <person name="Stajich J.E."/>
            <person name="Selbmann L."/>
        </authorList>
    </citation>
    <scope>NUCLEOTIDE SEQUENCE [LARGE SCALE GENOMIC DNA]</scope>
    <source>
        <strain evidence="2 3">CCFEE 5885</strain>
    </source>
</reference>
<sequence length="767" mass="87063">MELIDQLCPQCEAADPLSLFEGVRSEEGDDYQAVKARTKTVKTLSELRNSQQCPFCRLMLYAINTTLEGGLIRPEPETKLDPDRTFCVLRPCRADLRDCYSFDDPEVRSAVATVLEVRLEAAEDDDKDYALEVSAWMPWTSIKLCGSSAVPSRPLLNARDPEELDGSAQDITSWLEECETHHAVCSLFASAHVPDVPFYLIDVKSSKLVQANFEDPSLVFAALSYVWGHSAQAHADVYAAQFQSIAETSMLPKELPRTIQDAMQICHGLGMQYLWVDLYCIEQANFMIRADQIQAMDVVYGRARVVLIAARGEHVDVGISRYGTPSTFRYPPKTEVVLGRKLATTPPSSTLTIDDSPWAMRAWTLQEGLLARRCIIFDGRDTWFFCRSFQKRQTDHWPNDISISRPGHIRTSRSVPFMGCLPEAGKWLTALKWSFIEYDKLLRTYSARSMSRDSDTVNAVTGCLSLMARSQSVPFQNGLPMRDFVFALLWDRWWYDKRRTGFPSWSWAGWHAFQHGHIWRPINDNEATRMHDAWSSVGERDLASSHSAWVTAGSSEVKLHGDWFRVDDTEEGGEAWLARWPLIELEKVRRSSIGQSLLRIVSSMVRFKVVLRPGPNTISFGYTAHTATTRGTKPIPTDFGSESSHVEEIQENIMYSTPYDRIELQGQDGHNLELQHPGNVSSFKLNLPVKIFGSSLRRLLEEGVHLVRILDLEKVIAEHDGSKRVRHYVSCLIIRKNEHYWERFGSALLPIDLWEASEPQAYDVSIA</sequence>
<proteinExistence type="predicted"/>
<protein>
    <recommendedName>
        <fullName evidence="1">Heterokaryon incompatibility domain-containing protein</fullName>
    </recommendedName>
</protein>
<name>A0ABR0KIP8_9EURO</name>
<dbReference type="InterPro" id="IPR010730">
    <property type="entry name" value="HET"/>
</dbReference>
<organism evidence="2 3">
    <name type="scientific">Lithohypha guttulata</name>
    <dbReference type="NCBI Taxonomy" id="1690604"/>
    <lineage>
        <taxon>Eukaryota</taxon>
        <taxon>Fungi</taxon>
        <taxon>Dikarya</taxon>
        <taxon>Ascomycota</taxon>
        <taxon>Pezizomycotina</taxon>
        <taxon>Eurotiomycetes</taxon>
        <taxon>Chaetothyriomycetidae</taxon>
        <taxon>Chaetothyriales</taxon>
        <taxon>Trichomeriaceae</taxon>
        <taxon>Lithohypha</taxon>
    </lineage>
</organism>
<dbReference type="PANTHER" id="PTHR33112">
    <property type="entry name" value="DOMAIN PROTEIN, PUTATIVE-RELATED"/>
    <property type="match status" value="1"/>
</dbReference>
<dbReference type="EMBL" id="JAVRRG010000017">
    <property type="protein sequence ID" value="KAK5097694.1"/>
    <property type="molecule type" value="Genomic_DNA"/>
</dbReference>
<comment type="caution">
    <text evidence="2">The sequence shown here is derived from an EMBL/GenBank/DDBJ whole genome shotgun (WGS) entry which is preliminary data.</text>
</comment>